<evidence type="ECO:0000259" key="6">
    <source>
        <dbReference type="Pfam" id="PF06925"/>
    </source>
</evidence>
<keyword evidence="3" id="KW-0328">Glycosyltransferase</keyword>
<keyword evidence="4" id="KW-0808">Transferase</keyword>
<protein>
    <recommendedName>
        <fullName evidence="9">Galactosyldiacylglycerol synthase</fullName>
    </recommendedName>
</protein>
<gene>
    <name evidence="7" type="ORF">KEG57_13790</name>
</gene>
<comment type="caution">
    <text evidence="7">The sequence shown here is derived from an EMBL/GenBank/DDBJ whole genome shotgun (WGS) entry which is preliminary data.</text>
</comment>
<keyword evidence="8" id="KW-1185">Reference proteome</keyword>
<evidence type="ECO:0000313" key="8">
    <source>
        <dbReference type="Proteomes" id="UP001151081"/>
    </source>
</evidence>
<dbReference type="AlphaFoldDB" id="A0A9X3X2H1"/>
<dbReference type="SUPFAM" id="SSF53756">
    <property type="entry name" value="UDP-Glycosyltransferase/glycogen phosphorylase"/>
    <property type="match status" value="1"/>
</dbReference>
<evidence type="ECO:0000259" key="5">
    <source>
        <dbReference type="Pfam" id="PF04101"/>
    </source>
</evidence>
<dbReference type="InterPro" id="IPR007235">
    <property type="entry name" value="Glyco_trans_28_C"/>
</dbReference>
<dbReference type="GO" id="GO:0016758">
    <property type="term" value="F:hexosyltransferase activity"/>
    <property type="evidence" value="ECO:0007669"/>
    <property type="project" value="InterPro"/>
</dbReference>
<feature type="domain" description="Diacylglycerol glucosyltransferase N-terminal" evidence="6">
    <location>
        <begin position="15"/>
        <end position="181"/>
    </location>
</feature>
<dbReference type="RefSeq" id="WP_272420249.1">
    <property type="nucleotide sequence ID" value="NZ_JAGTJJ010000005.1"/>
</dbReference>
<comment type="subcellular location">
    <subcellularLocation>
        <location evidence="1">Membrane</location>
    </subcellularLocation>
</comment>
<proteinExistence type="inferred from homology"/>
<dbReference type="GO" id="GO:0009247">
    <property type="term" value="P:glycolipid biosynthetic process"/>
    <property type="evidence" value="ECO:0007669"/>
    <property type="project" value="InterPro"/>
</dbReference>
<dbReference type="Pfam" id="PF04101">
    <property type="entry name" value="Glyco_tran_28_C"/>
    <property type="match status" value="1"/>
</dbReference>
<feature type="domain" description="Glycosyl transferase family 28 C-terminal" evidence="5">
    <location>
        <begin position="227"/>
        <end position="294"/>
    </location>
</feature>
<dbReference type="Pfam" id="PF06925">
    <property type="entry name" value="MGDG_synth"/>
    <property type="match status" value="1"/>
</dbReference>
<accession>A0A9X3X2H1</accession>
<comment type="similarity">
    <text evidence="2">Belongs to the glycosyltransferase 28 family.</text>
</comment>
<evidence type="ECO:0008006" key="9">
    <source>
        <dbReference type="Google" id="ProtNLM"/>
    </source>
</evidence>
<dbReference type="Proteomes" id="UP001151081">
    <property type="component" value="Unassembled WGS sequence"/>
</dbReference>
<name>A0A9X3X2H1_9BACT</name>
<dbReference type="InterPro" id="IPR009695">
    <property type="entry name" value="Diacylglyc_glucosyltr_N"/>
</dbReference>
<evidence type="ECO:0000256" key="4">
    <source>
        <dbReference type="ARBA" id="ARBA00022679"/>
    </source>
</evidence>
<evidence type="ECO:0000256" key="1">
    <source>
        <dbReference type="ARBA" id="ARBA00004370"/>
    </source>
</evidence>
<dbReference type="InterPro" id="IPR050519">
    <property type="entry name" value="Glycosyltransf_28_UgtP"/>
</dbReference>
<sequence>MKKILLLHASAGAGHRKAAEAIDRGLRKRGFAPTIADALAYTNPVFRRAYVRGYDRMVREHPKLWATLFDLTDTPSLRPMIQGVRRLGHALSTRPLVKWVEENQFDTIVSTHFLSTEVVGDLRLRGAIGARLVTVVTDYDVHTIWLSKGVDLYLVASESTRRKMLALGVEPEKVAVTGIPVDETFVIPRDRASTRRRLGLDADRFTLLLSTSSFGFEPIEQLAALLQDFQIIVICGQNEALYRRMCANRWPLHAIHRFVHNMDEMVAASDVVITKPGGLTIAEALASRVPLVFFSAIPGQEERNVRVLGEHGIGSSPGSLQAIASEIRRLSSCPAALREARSRTAALARPDSVAAIIEHLVGTSGGALATEAGIQGCTL</sequence>
<dbReference type="PANTHER" id="PTHR43025">
    <property type="entry name" value="MONOGALACTOSYLDIACYLGLYCEROL SYNTHASE"/>
    <property type="match status" value="1"/>
</dbReference>
<organism evidence="7 8">
    <name type="scientific">Polyangium jinanense</name>
    <dbReference type="NCBI Taxonomy" id="2829994"/>
    <lineage>
        <taxon>Bacteria</taxon>
        <taxon>Pseudomonadati</taxon>
        <taxon>Myxococcota</taxon>
        <taxon>Polyangia</taxon>
        <taxon>Polyangiales</taxon>
        <taxon>Polyangiaceae</taxon>
        <taxon>Polyangium</taxon>
    </lineage>
</organism>
<dbReference type="EMBL" id="JAGTJJ010000005">
    <property type="protein sequence ID" value="MDC3981580.1"/>
    <property type="molecule type" value="Genomic_DNA"/>
</dbReference>
<dbReference type="GO" id="GO:0016020">
    <property type="term" value="C:membrane"/>
    <property type="evidence" value="ECO:0007669"/>
    <property type="project" value="UniProtKB-SubCell"/>
</dbReference>
<dbReference type="Gene3D" id="3.40.50.2000">
    <property type="entry name" value="Glycogen Phosphorylase B"/>
    <property type="match status" value="1"/>
</dbReference>
<evidence type="ECO:0000256" key="3">
    <source>
        <dbReference type="ARBA" id="ARBA00022676"/>
    </source>
</evidence>
<dbReference type="PANTHER" id="PTHR43025:SF3">
    <property type="entry name" value="MONOGALACTOSYLDIACYLGLYCEROL SYNTHASE 1, CHLOROPLASTIC"/>
    <property type="match status" value="1"/>
</dbReference>
<evidence type="ECO:0000256" key="2">
    <source>
        <dbReference type="ARBA" id="ARBA00006962"/>
    </source>
</evidence>
<evidence type="ECO:0000313" key="7">
    <source>
        <dbReference type="EMBL" id="MDC3981580.1"/>
    </source>
</evidence>
<reference evidence="7 8" key="1">
    <citation type="submission" date="2021-04" db="EMBL/GenBank/DDBJ databases">
        <title>Genome analysis of Polyangium sp.</title>
        <authorList>
            <person name="Li Y."/>
            <person name="Wang J."/>
        </authorList>
    </citation>
    <scope>NUCLEOTIDE SEQUENCE [LARGE SCALE GENOMIC DNA]</scope>
    <source>
        <strain evidence="7 8">SDU14</strain>
    </source>
</reference>